<keyword evidence="3" id="KW-1185">Reference proteome</keyword>
<feature type="compositionally biased region" description="Low complexity" evidence="1">
    <location>
        <begin position="379"/>
        <end position="395"/>
    </location>
</feature>
<sequence length="692" mass="77242">MASIYEVRMPPTGPMAAPSSLNHLPLNYSNLQLYPDLLTRFSDPDSARKPFDGKVGALLANNCLVTSPNMQVLFDPPSPSRCVRLRRHLHFSHDDPLFYPQPFNEHHPHLPFIRAPSPDKSHRFAIAWIEPSDDHFDDSAGSILAGGGILTNDFYLRMTQLAEYILNSISSLTNKSDVYVQQGTLQITQMLELLQIAALKEDIFFRVAFLQRNLLELDARIQFLKLQEQHSSLESRQTSVPGCLAVIGAFTDNFATLTRLYKAGVPVWFVRRVEDTPDARIDSTAPVIAEDRFQCFTLPSGFRVDGSDAEPPHQVVWEGLPNRTERYAAMSAYLQSLLYPPSLFGSDSIRGISLSKGIKCSSGPARDVLVPARDVRVQSASGSSSSLRLVSHPRSTPYHKRKNPQQHNSAVVVQKSPGLLTANTAWSRALSIHATYNASLRCPDNLESGYFLPPPRLLDGPSSTKAQAFYYCAWLKIRPLILERLNGLTKPVNLSAKHWRSLLDVAGGHPLGNKTCLIGPHCTIPSFNPTPQQEEFNGQLVDCTSEPPPRGIAALILWEISELSFRQDLIALDRGVDQSGQSLIEPNALLDRCWVGSRNRADIGEGEGLAASDISERAPYIRALHELMQSWKGKKPDTLHYPFPSNIHAHNYMTTVENIEYSLTRFYVESFLSVFWRLPSIPQSIPQNVLHK</sequence>
<dbReference type="Proteomes" id="UP001163846">
    <property type="component" value="Unassembled WGS sequence"/>
</dbReference>
<evidence type="ECO:0000313" key="2">
    <source>
        <dbReference type="EMBL" id="KAJ3838198.1"/>
    </source>
</evidence>
<proteinExistence type="predicted"/>
<gene>
    <name evidence="2" type="ORF">F5878DRAFT_725476</name>
</gene>
<evidence type="ECO:0000256" key="1">
    <source>
        <dbReference type="SAM" id="MobiDB-lite"/>
    </source>
</evidence>
<reference evidence="2" key="1">
    <citation type="submission" date="2022-08" db="EMBL/GenBank/DDBJ databases">
        <authorList>
            <consortium name="DOE Joint Genome Institute"/>
            <person name="Min B."/>
            <person name="Riley R."/>
            <person name="Sierra-Patev S."/>
            <person name="Naranjo-Ortiz M."/>
            <person name="Looney B."/>
            <person name="Konkel Z."/>
            <person name="Slot J.C."/>
            <person name="Sakamoto Y."/>
            <person name="Steenwyk J.L."/>
            <person name="Rokas A."/>
            <person name="Carro J."/>
            <person name="Camarero S."/>
            <person name="Ferreira P."/>
            <person name="Molpeceres G."/>
            <person name="Ruiz-Duenas F.J."/>
            <person name="Serrano A."/>
            <person name="Henrissat B."/>
            <person name="Drula E."/>
            <person name="Hughes K.W."/>
            <person name="Mata J.L."/>
            <person name="Ishikawa N.K."/>
            <person name="Vargas-Isla R."/>
            <person name="Ushijima S."/>
            <person name="Smith C.A."/>
            <person name="Ahrendt S."/>
            <person name="Andreopoulos W."/>
            <person name="He G."/>
            <person name="Labutti K."/>
            <person name="Lipzen A."/>
            <person name="Ng V."/>
            <person name="Sandor L."/>
            <person name="Barry K."/>
            <person name="Martinez A.T."/>
            <person name="Xiao Y."/>
            <person name="Gibbons J.G."/>
            <person name="Terashima K."/>
            <person name="Hibbett D.S."/>
            <person name="Grigoriev I.V."/>
        </authorList>
    </citation>
    <scope>NUCLEOTIDE SEQUENCE</scope>
    <source>
        <strain evidence="2">TFB9207</strain>
    </source>
</reference>
<comment type="caution">
    <text evidence="2">The sequence shown here is derived from an EMBL/GenBank/DDBJ whole genome shotgun (WGS) entry which is preliminary data.</text>
</comment>
<dbReference type="EMBL" id="MU806196">
    <property type="protein sequence ID" value="KAJ3838198.1"/>
    <property type="molecule type" value="Genomic_DNA"/>
</dbReference>
<accession>A0AA38P8T4</accession>
<protein>
    <submittedName>
        <fullName evidence="2">Uncharacterized protein</fullName>
    </submittedName>
</protein>
<organism evidence="2 3">
    <name type="scientific">Lentinula raphanica</name>
    <dbReference type="NCBI Taxonomy" id="153919"/>
    <lineage>
        <taxon>Eukaryota</taxon>
        <taxon>Fungi</taxon>
        <taxon>Dikarya</taxon>
        <taxon>Basidiomycota</taxon>
        <taxon>Agaricomycotina</taxon>
        <taxon>Agaricomycetes</taxon>
        <taxon>Agaricomycetidae</taxon>
        <taxon>Agaricales</taxon>
        <taxon>Marasmiineae</taxon>
        <taxon>Omphalotaceae</taxon>
        <taxon>Lentinula</taxon>
    </lineage>
</organism>
<feature type="region of interest" description="Disordered" evidence="1">
    <location>
        <begin position="379"/>
        <end position="409"/>
    </location>
</feature>
<dbReference type="AlphaFoldDB" id="A0AA38P8T4"/>
<evidence type="ECO:0000313" key="3">
    <source>
        <dbReference type="Proteomes" id="UP001163846"/>
    </source>
</evidence>
<name>A0AA38P8T4_9AGAR</name>